<evidence type="ECO:0000256" key="1">
    <source>
        <dbReference type="ARBA" id="ARBA00008655"/>
    </source>
</evidence>
<keyword evidence="4" id="KW-1133">Transmembrane helix</keyword>
<organism evidence="6 7">
    <name type="scientific">Coemansia asiatica</name>
    <dbReference type="NCBI Taxonomy" id="1052880"/>
    <lineage>
        <taxon>Eukaryota</taxon>
        <taxon>Fungi</taxon>
        <taxon>Fungi incertae sedis</taxon>
        <taxon>Zoopagomycota</taxon>
        <taxon>Kickxellomycotina</taxon>
        <taxon>Kickxellomycetes</taxon>
        <taxon>Kickxellales</taxon>
        <taxon>Kickxellaceae</taxon>
        <taxon>Coemansia</taxon>
    </lineage>
</organism>
<dbReference type="PANTHER" id="PTHR10983">
    <property type="entry name" value="1-ACYLGLYCEROL-3-PHOSPHATE ACYLTRANSFERASE-RELATED"/>
    <property type="match status" value="1"/>
</dbReference>
<dbReference type="SUPFAM" id="SSF69593">
    <property type="entry name" value="Glycerol-3-phosphate (1)-acyltransferase"/>
    <property type="match status" value="1"/>
</dbReference>
<protein>
    <recommendedName>
        <fullName evidence="5">Phospholipid/glycerol acyltransferase domain-containing protein</fullName>
    </recommendedName>
</protein>
<keyword evidence="4" id="KW-0472">Membrane</keyword>
<sequence>MSSAQTTAEPLEMVDKPAAKTGNSKYANRRKNSSPMTAMDYVRLAAFLVFFVGHSAMVNICQLAVSPWLMLLSKRANRKFNQQAERWFCTVLLAATSIWAPTKLVLTGDRALGSSDAGEIIGGGEHSWFVPAVEHGCMLISNHQTYFDWIIIWILSYMQKCDGYIKIILKNELKHVPVFGWGMRFLDFIFLKRKWVDDCQTFDDHMQRIVEHDDPAWLLIFPEGTVVCKKRIDISDAYAKKTGLRRPEHTLLPRTNGSRVCLNRLRERVPYLYDLTVGYEGLQRGDIPEDEYGLVSMYGKRVYPREVHIHVKRYAVKDIPQDEEGFNAWMHQVFVEKDIRMGRFYELGRFPHDHEEDSSIPEDSPVLCSTRDASAANLPFEFVSMWVQFLAIVIPARYVWSYVFSAVWTLLTSIF</sequence>
<dbReference type="Proteomes" id="UP001145021">
    <property type="component" value="Unassembled WGS sequence"/>
</dbReference>
<gene>
    <name evidence="6" type="ORF">LPJ64_002345</name>
</gene>
<comment type="similarity">
    <text evidence="1">Belongs to the 1-acyl-sn-glycerol-3-phosphate acyltransferase family.</text>
</comment>
<keyword evidence="2" id="KW-0808">Transferase</keyword>
<dbReference type="EMBL" id="JANBOH010000073">
    <property type="protein sequence ID" value="KAJ1646153.1"/>
    <property type="molecule type" value="Genomic_DNA"/>
</dbReference>
<dbReference type="GO" id="GO:0016746">
    <property type="term" value="F:acyltransferase activity"/>
    <property type="evidence" value="ECO:0007669"/>
    <property type="project" value="UniProtKB-KW"/>
</dbReference>
<dbReference type="SMART" id="SM00563">
    <property type="entry name" value="PlsC"/>
    <property type="match status" value="1"/>
</dbReference>
<keyword evidence="7" id="KW-1185">Reference proteome</keyword>
<evidence type="ECO:0000259" key="5">
    <source>
        <dbReference type="SMART" id="SM00563"/>
    </source>
</evidence>
<keyword evidence="4" id="KW-0812">Transmembrane</keyword>
<dbReference type="InterPro" id="IPR032098">
    <property type="entry name" value="Acyltransf_C"/>
</dbReference>
<evidence type="ECO:0000256" key="3">
    <source>
        <dbReference type="ARBA" id="ARBA00023315"/>
    </source>
</evidence>
<accession>A0A9W8CKM7</accession>
<dbReference type="Pfam" id="PF01553">
    <property type="entry name" value="Acyltransferase"/>
    <property type="match status" value="1"/>
</dbReference>
<dbReference type="GO" id="GO:0005783">
    <property type="term" value="C:endoplasmic reticulum"/>
    <property type="evidence" value="ECO:0007669"/>
    <property type="project" value="TreeGrafter"/>
</dbReference>
<dbReference type="CDD" id="cd07990">
    <property type="entry name" value="LPLAT_LCLAT1-like"/>
    <property type="match status" value="1"/>
</dbReference>
<dbReference type="AlphaFoldDB" id="A0A9W8CKM7"/>
<proteinExistence type="inferred from homology"/>
<evidence type="ECO:0000256" key="4">
    <source>
        <dbReference type="SAM" id="Phobius"/>
    </source>
</evidence>
<comment type="caution">
    <text evidence="6">The sequence shown here is derived from an EMBL/GenBank/DDBJ whole genome shotgun (WGS) entry which is preliminary data.</text>
</comment>
<reference evidence="6" key="1">
    <citation type="submission" date="2022-07" db="EMBL/GenBank/DDBJ databases">
        <title>Phylogenomic reconstructions and comparative analyses of Kickxellomycotina fungi.</title>
        <authorList>
            <person name="Reynolds N.K."/>
            <person name="Stajich J.E."/>
            <person name="Barry K."/>
            <person name="Grigoriev I.V."/>
            <person name="Crous P."/>
            <person name="Smith M.E."/>
        </authorList>
    </citation>
    <scope>NUCLEOTIDE SEQUENCE</scope>
    <source>
        <strain evidence="6">NBRC 105413</strain>
    </source>
</reference>
<dbReference type="Pfam" id="PF16076">
    <property type="entry name" value="Acyltransf_C"/>
    <property type="match status" value="1"/>
</dbReference>
<feature type="domain" description="Phospholipid/glycerol acyltransferase" evidence="5">
    <location>
        <begin position="137"/>
        <end position="259"/>
    </location>
</feature>
<evidence type="ECO:0000313" key="7">
    <source>
        <dbReference type="Proteomes" id="UP001145021"/>
    </source>
</evidence>
<feature type="transmembrane region" description="Helical" evidence="4">
    <location>
        <begin position="44"/>
        <end position="72"/>
    </location>
</feature>
<dbReference type="PANTHER" id="PTHR10983:SF16">
    <property type="entry name" value="LYSOCARDIOLIPIN ACYLTRANSFERASE 1"/>
    <property type="match status" value="1"/>
</dbReference>
<keyword evidence="3" id="KW-0012">Acyltransferase</keyword>
<evidence type="ECO:0000256" key="2">
    <source>
        <dbReference type="ARBA" id="ARBA00022679"/>
    </source>
</evidence>
<dbReference type="GO" id="GO:0036149">
    <property type="term" value="P:phosphatidylinositol acyl-chain remodeling"/>
    <property type="evidence" value="ECO:0007669"/>
    <property type="project" value="TreeGrafter"/>
</dbReference>
<evidence type="ECO:0000313" key="6">
    <source>
        <dbReference type="EMBL" id="KAJ1646153.1"/>
    </source>
</evidence>
<name>A0A9W8CKM7_9FUNG</name>
<dbReference type="InterPro" id="IPR002123">
    <property type="entry name" value="Plipid/glycerol_acylTrfase"/>
</dbReference>